<organism evidence="1 2">
    <name type="scientific">Aeromonas phage 65.2</name>
    <dbReference type="NCBI Taxonomy" id="1932896"/>
    <lineage>
        <taxon>Viruses</taxon>
        <taxon>Duplodnaviria</taxon>
        <taxon>Heunggongvirae</taxon>
        <taxon>Uroviricota</taxon>
        <taxon>Caudoviricetes</taxon>
        <taxon>Pantevenvirales</taxon>
        <taxon>Straboviridae</taxon>
        <taxon>Emmerichvirinae</taxon>
        <taxon>Ishigurovirus</taxon>
        <taxon>Ishigurovirus osborne</taxon>
    </lineage>
</organism>
<reference evidence="1 2" key="1">
    <citation type="journal article" date="2017" name="Sci. Rep.">
        <title>Characterization and diversity of phages infecting Aeromonas salmonicida subsp. salmonicida.</title>
        <authorList>
            <person name="Vincent A.T."/>
            <person name="Paquet V.E."/>
            <person name="Bernatchez A."/>
            <person name="Tremblay D.M."/>
            <person name="Moineau S."/>
            <person name="Charette S.J."/>
        </authorList>
    </citation>
    <scope>NUCLEOTIDE SEQUENCE [LARGE SCALE GENOMIC DNA]</scope>
</reference>
<dbReference type="EMBL" id="KY290955">
    <property type="protein sequence ID" value="APU01519.1"/>
    <property type="molecule type" value="Genomic_DNA"/>
</dbReference>
<dbReference type="Proteomes" id="UP000225215">
    <property type="component" value="Segment"/>
</dbReference>
<accession>A0A219YC04</accession>
<name>A0A219YC04_9CAUD</name>
<evidence type="ECO:0000313" key="1">
    <source>
        <dbReference type="EMBL" id="APU01519.1"/>
    </source>
</evidence>
<protein>
    <submittedName>
        <fullName evidence="1">Uncharacterized protein</fullName>
    </submittedName>
</protein>
<proteinExistence type="predicted"/>
<sequence>MLRSVEVTVKKFEESHLRKLTKSRIKAFKASCLREVGMRFTDFCCESRCESIEKDRQTEAYEIYIHNMANINAIYAEKSTDLSNGCTNWSN</sequence>
<evidence type="ECO:0000313" key="2">
    <source>
        <dbReference type="Proteomes" id="UP000225215"/>
    </source>
</evidence>